<name>A0A2M9CG04_9MICO</name>
<evidence type="ECO:0000256" key="1">
    <source>
        <dbReference type="ARBA" id="ARBA00010088"/>
    </source>
</evidence>
<keyword evidence="2" id="KW-0058">Aromatic hydrocarbons catabolism</keyword>
<organism evidence="5 6">
    <name type="scientific">Diaminobutyricimonas aerilata</name>
    <dbReference type="NCBI Taxonomy" id="1162967"/>
    <lineage>
        <taxon>Bacteria</taxon>
        <taxon>Bacillati</taxon>
        <taxon>Actinomycetota</taxon>
        <taxon>Actinomycetes</taxon>
        <taxon>Micrococcales</taxon>
        <taxon>Microbacteriaceae</taxon>
        <taxon>Diaminobutyricimonas</taxon>
    </lineage>
</organism>
<dbReference type="InterPro" id="IPR000639">
    <property type="entry name" value="Epox_hydrolase-like"/>
</dbReference>
<evidence type="ECO:0000313" key="5">
    <source>
        <dbReference type="EMBL" id="PJJ70809.1"/>
    </source>
</evidence>
<dbReference type="InterPro" id="IPR010497">
    <property type="entry name" value="Epoxide_hydro_N"/>
</dbReference>
<evidence type="ECO:0000256" key="3">
    <source>
        <dbReference type="ARBA" id="ARBA00022801"/>
    </source>
</evidence>
<dbReference type="PANTHER" id="PTHR21661">
    <property type="entry name" value="EPOXIDE HYDROLASE 1-RELATED"/>
    <property type="match status" value="1"/>
</dbReference>
<dbReference type="AlphaFoldDB" id="A0A2M9CG04"/>
<protein>
    <submittedName>
        <fullName evidence="5">Pimeloyl-ACP methyl ester carboxylesterase</fullName>
    </submittedName>
</protein>
<dbReference type="InterPro" id="IPR016292">
    <property type="entry name" value="Epoxide_hydrolase"/>
</dbReference>
<dbReference type="RefSeq" id="WP_100363193.1">
    <property type="nucleotide sequence ID" value="NZ_PGFF01000001.1"/>
</dbReference>
<comment type="caution">
    <text evidence="5">The sequence shown here is derived from an EMBL/GenBank/DDBJ whole genome shotgun (WGS) entry which is preliminary data.</text>
</comment>
<dbReference type="PRINTS" id="PR00412">
    <property type="entry name" value="EPOXHYDRLASE"/>
</dbReference>
<dbReference type="PANTHER" id="PTHR21661:SF35">
    <property type="entry name" value="EPOXIDE HYDROLASE"/>
    <property type="match status" value="1"/>
</dbReference>
<feature type="domain" description="Epoxide hydrolase N-terminal" evidence="4">
    <location>
        <begin position="17"/>
        <end position="121"/>
    </location>
</feature>
<evidence type="ECO:0000259" key="4">
    <source>
        <dbReference type="Pfam" id="PF06441"/>
    </source>
</evidence>
<keyword evidence="6" id="KW-1185">Reference proteome</keyword>
<dbReference type="OrthoDB" id="27092at2"/>
<comment type="similarity">
    <text evidence="1">Belongs to the peptidase S33 family.</text>
</comment>
<evidence type="ECO:0000256" key="2">
    <source>
        <dbReference type="ARBA" id="ARBA00022797"/>
    </source>
</evidence>
<dbReference type="GO" id="GO:0097176">
    <property type="term" value="P:epoxide metabolic process"/>
    <property type="evidence" value="ECO:0007669"/>
    <property type="project" value="TreeGrafter"/>
</dbReference>
<dbReference type="Proteomes" id="UP000228758">
    <property type="component" value="Unassembled WGS sequence"/>
</dbReference>
<reference evidence="5 6" key="1">
    <citation type="submission" date="2017-11" db="EMBL/GenBank/DDBJ databases">
        <title>Genomic Encyclopedia of Archaeal and Bacterial Type Strains, Phase II (KMG-II): From Individual Species to Whole Genera.</title>
        <authorList>
            <person name="Goeker M."/>
        </authorList>
    </citation>
    <scope>NUCLEOTIDE SEQUENCE [LARGE SCALE GENOMIC DNA]</scope>
    <source>
        <strain evidence="5 6">DSM 27393</strain>
    </source>
</reference>
<dbReference type="Gene3D" id="3.40.50.1820">
    <property type="entry name" value="alpha/beta hydrolase"/>
    <property type="match status" value="1"/>
</dbReference>
<dbReference type="InterPro" id="IPR029058">
    <property type="entry name" value="AB_hydrolase_fold"/>
</dbReference>
<keyword evidence="3" id="KW-0378">Hydrolase</keyword>
<dbReference type="SUPFAM" id="SSF53474">
    <property type="entry name" value="alpha/beta-Hydrolases"/>
    <property type="match status" value="1"/>
</dbReference>
<sequence>MNTTSSTTAPASTDDDVRPFRIEIPQADLDDLRERLARTRLPQPAPGDDWTYGTPNVWLTEALDVWKASDWRQTEEQLNAHPQFITEIDGQPIHFVHVRSPHAEAVPLLLVHTYPGNVIDFLDMIGPLVDPVAHGGRAEDAFHVVVPSLPGFGFSTPVRERGWTMERVARAFDTLMRRLGYESYGEHGSDAGALVGRELGLLQPAGYLGSHVLQAFSFPSGDPAEFEKLEPKDYAALEHMKWFQSVGGYNAINASRPQTVAVGLSDSPIGQLAWNELFANFGNGTSLVPLEKIVASVSLEWLTNTSASAGRYHFEEGRLKREPAVNHGRMGVAVFQDDFKSIRTFADRDNDNIVHWSEFDRGGHFASMEVPELVVDDIREFFRPVR</sequence>
<gene>
    <name evidence="5" type="ORF">CLV46_0336</name>
</gene>
<dbReference type="EMBL" id="PGFF01000001">
    <property type="protein sequence ID" value="PJJ70809.1"/>
    <property type="molecule type" value="Genomic_DNA"/>
</dbReference>
<dbReference type="GO" id="GO:0004301">
    <property type="term" value="F:epoxide hydrolase activity"/>
    <property type="evidence" value="ECO:0007669"/>
    <property type="project" value="TreeGrafter"/>
</dbReference>
<proteinExistence type="inferred from homology"/>
<accession>A0A2M9CG04</accession>
<dbReference type="Pfam" id="PF06441">
    <property type="entry name" value="EHN"/>
    <property type="match status" value="1"/>
</dbReference>
<evidence type="ECO:0000313" key="6">
    <source>
        <dbReference type="Proteomes" id="UP000228758"/>
    </source>
</evidence>
<dbReference type="PIRSF" id="PIRSF001112">
    <property type="entry name" value="Epoxide_hydrolase"/>
    <property type="match status" value="1"/>
</dbReference>